<feature type="compositionally biased region" description="Basic and acidic residues" evidence="1">
    <location>
        <begin position="287"/>
        <end position="304"/>
    </location>
</feature>
<dbReference type="EMBL" id="JBICBT010001190">
    <property type="protein sequence ID" value="KAL3079336.1"/>
    <property type="molecule type" value="Genomic_DNA"/>
</dbReference>
<feature type="compositionally biased region" description="Basic and acidic residues" evidence="1">
    <location>
        <begin position="316"/>
        <end position="331"/>
    </location>
</feature>
<protein>
    <submittedName>
        <fullName evidence="2">Uncharacterized protein</fullName>
    </submittedName>
</protein>
<accession>A0ABD2IJM5</accession>
<evidence type="ECO:0000256" key="1">
    <source>
        <dbReference type="SAM" id="MobiDB-lite"/>
    </source>
</evidence>
<reference evidence="2 3" key="1">
    <citation type="submission" date="2024-10" db="EMBL/GenBank/DDBJ databases">
        <authorList>
            <person name="Kim D."/>
        </authorList>
    </citation>
    <scope>NUCLEOTIDE SEQUENCE [LARGE SCALE GENOMIC DNA]</scope>
    <source>
        <strain evidence="2">BH-2024</strain>
    </source>
</reference>
<name>A0ABD2IJM5_9BILA</name>
<evidence type="ECO:0000313" key="3">
    <source>
        <dbReference type="Proteomes" id="UP001620626"/>
    </source>
</evidence>
<evidence type="ECO:0000313" key="2">
    <source>
        <dbReference type="EMBL" id="KAL3079336.1"/>
    </source>
</evidence>
<feature type="region of interest" description="Disordered" evidence="1">
    <location>
        <begin position="165"/>
        <end position="194"/>
    </location>
</feature>
<feature type="region of interest" description="Disordered" evidence="1">
    <location>
        <begin position="287"/>
        <end position="331"/>
    </location>
</feature>
<dbReference type="Proteomes" id="UP001620626">
    <property type="component" value="Unassembled WGS sequence"/>
</dbReference>
<proteinExistence type="predicted"/>
<sequence>MEENDHKKRIIKRKLPQLPVTGVVLPFNSGVKPNMAKNGMARKALNPQAYEASAVKQMQSYKQTKSMELFKERGMKFTCVDSSQQQQEENRNGRAGGTSGGTLSSIATVSACPVDMMDPSDREAIQFYEGERNGGRETKGNLAKSTEGGGFGASSLERVKRFGLLPPKFDPRIPPPPICQPPKRKETEQPKEKMAIKQETEVVVEISDDIPSFQCVNSVTPETNTCQISNSDSMYAENEENKKRFQLLWSICQEELTIDAELEKTRKQLMEMRKNFDALAKAIKAKEKTEGMQEMRKKNIDERKKHLLTGTGIGEDQMKKAKRETDEATAE</sequence>
<keyword evidence="3" id="KW-1185">Reference proteome</keyword>
<comment type="caution">
    <text evidence="2">The sequence shown here is derived from an EMBL/GenBank/DDBJ whole genome shotgun (WGS) entry which is preliminary data.</text>
</comment>
<gene>
    <name evidence="2" type="ORF">niasHT_037666</name>
</gene>
<dbReference type="AlphaFoldDB" id="A0ABD2IJM5"/>
<organism evidence="2 3">
    <name type="scientific">Heterodera trifolii</name>
    <dbReference type="NCBI Taxonomy" id="157864"/>
    <lineage>
        <taxon>Eukaryota</taxon>
        <taxon>Metazoa</taxon>
        <taxon>Ecdysozoa</taxon>
        <taxon>Nematoda</taxon>
        <taxon>Chromadorea</taxon>
        <taxon>Rhabditida</taxon>
        <taxon>Tylenchina</taxon>
        <taxon>Tylenchomorpha</taxon>
        <taxon>Tylenchoidea</taxon>
        <taxon>Heteroderidae</taxon>
        <taxon>Heteroderinae</taxon>
        <taxon>Heterodera</taxon>
    </lineage>
</organism>
<feature type="region of interest" description="Disordered" evidence="1">
    <location>
        <begin position="81"/>
        <end position="104"/>
    </location>
</feature>
<feature type="compositionally biased region" description="Basic and acidic residues" evidence="1">
    <location>
        <begin position="183"/>
        <end position="194"/>
    </location>
</feature>